<dbReference type="InParanoid" id="A0A0C3BHZ8"/>
<feature type="compositionally biased region" description="Polar residues" evidence="2">
    <location>
        <begin position="674"/>
        <end position="687"/>
    </location>
</feature>
<proteinExistence type="predicted"/>
<evidence type="ECO:0000256" key="1">
    <source>
        <dbReference type="PROSITE-ProRule" id="PRU00042"/>
    </source>
</evidence>
<evidence type="ECO:0000313" key="4">
    <source>
        <dbReference type="EMBL" id="KIM76997.1"/>
    </source>
</evidence>
<name>A0A0C3BHZ8_PILCF</name>
<dbReference type="PROSITE" id="PS50157">
    <property type="entry name" value="ZINC_FINGER_C2H2_2"/>
    <property type="match status" value="1"/>
</dbReference>
<dbReference type="STRING" id="765440.A0A0C3BHZ8"/>
<dbReference type="OrthoDB" id="3199698at2759"/>
<keyword evidence="1" id="KW-0479">Metal-binding</keyword>
<dbReference type="InterPro" id="IPR041078">
    <property type="entry name" value="Plavaka"/>
</dbReference>
<dbReference type="InterPro" id="IPR013087">
    <property type="entry name" value="Znf_C2H2_type"/>
</dbReference>
<dbReference type="Proteomes" id="UP000054166">
    <property type="component" value="Unassembled WGS sequence"/>
</dbReference>
<evidence type="ECO:0000259" key="3">
    <source>
        <dbReference type="PROSITE" id="PS50157"/>
    </source>
</evidence>
<keyword evidence="1" id="KW-0863">Zinc-finger</keyword>
<dbReference type="AlphaFoldDB" id="A0A0C3BHZ8"/>
<dbReference type="SMART" id="SM00355">
    <property type="entry name" value="ZnF_C2H2"/>
    <property type="match status" value="1"/>
</dbReference>
<dbReference type="HOGENOM" id="CLU_006344_1_0_1"/>
<evidence type="ECO:0000256" key="2">
    <source>
        <dbReference type="SAM" id="MobiDB-lite"/>
    </source>
</evidence>
<sequence length="936" mass="105406">MNSLHTPAAQQPRFTCSQCVRRFFNRAGLKNHVRAKHPHVAGQSQSPPAHGPPSPQQSRNEEQLPPPRSSSVKTHNPEFINPPSSIRAEGHHGFVQPPLFDDNDYNDYNNYDNYHDDSYQENNIFNDDLSGSASRSSTPIFVPSSQICDKYGNNIPVNSPSPPRKSDLGPNDWTPYQSRVEFELADFLYHPNQMSATDINYLLNLWGASSAAHGEAPPFPNHKDLYSTIDSTPLGDVSWESFSLRFNGARPNDAVPPWMNAEYDVWFRNPRNLVHNIISNPDFNNSFDYAPYQEHDANGTCRYHNFMSGNWAWRQADLISENPKMHRSFFCPIILRSDKTTVSVATGHNEYWPVYLSIGNIHNNVQRAHRNGLVLLGFLAILKNFRKFRRQLLHSSLAKMLECLKPFMTEPDIVRCTDGHFRRAIYGLGPYIADYPEQCLLACIVQGWCPRCTAPSNDLNGRRQLRRSRAHTDMVGREFELGTLWDEYGIVGDVILIKGVFKDYIVTRVTEYIKAKYPEWEANRILDDIDRRITLAPSFAGLRRFTDGRGFKQWTGDDSKALMKVYLPAIEGYVPQDMHSRLHYLQLIRAFGTPNGLCSSITESKHIKAVKEPWRRSNRFNALSEMLLTNQQLDKLAAARVDFAHRGMLQGMSLDWALSRLALSADPQPGPEQNPASQVLDDNNGSPGPQVGVVGDMAVQALGRNKIADEEDDDGDVVAGPTIEASVTLAKTPWRRVYADDLATDVDQPDLILLIQQFLYAQEHPDSDSLASQAEDDLPPFREKITVYPSAVTTFYSPSDVSGVGGMRNERICSVDSWRKGPARYDCIFVETDPDAPGMRGLDIARVRFFFSFICNGTKYPCALVHWFSHMAELPDRDTVTLLVPPLKDDDDDLRQIAGVISSTLSEAGRPERIRAMHCKAGYPTAGDRDGHCVSS</sequence>
<feature type="region of interest" description="Disordered" evidence="2">
    <location>
        <begin position="36"/>
        <end position="123"/>
    </location>
</feature>
<keyword evidence="1" id="KW-0862">Zinc</keyword>
<feature type="region of interest" description="Disordered" evidence="2">
    <location>
        <begin position="152"/>
        <end position="172"/>
    </location>
</feature>
<evidence type="ECO:0000313" key="5">
    <source>
        <dbReference type="Proteomes" id="UP000054166"/>
    </source>
</evidence>
<dbReference type="PROSITE" id="PS00028">
    <property type="entry name" value="ZINC_FINGER_C2H2_1"/>
    <property type="match status" value="1"/>
</dbReference>
<organism evidence="4 5">
    <name type="scientific">Piloderma croceum (strain F 1598)</name>
    <dbReference type="NCBI Taxonomy" id="765440"/>
    <lineage>
        <taxon>Eukaryota</taxon>
        <taxon>Fungi</taxon>
        <taxon>Dikarya</taxon>
        <taxon>Basidiomycota</taxon>
        <taxon>Agaricomycotina</taxon>
        <taxon>Agaricomycetes</taxon>
        <taxon>Agaricomycetidae</taxon>
        <taxon>Atheliales</taxon>
        <taxon>Atheliaceae</taxon>
        <taxon>Piloderma</taxon>
    </lineage>
</organism>
<dbReference type="Pfam" id="PF18759">
    <property type="entry name" value="Plavaka"/>
    <property type="match status" value="1"/>
</dbReference>
<protein>
    <recommendedName>
        <fullName evidence="3">C2H2-type domain-containing protein</fullName>
    </recommendedName>
</protein>
<dbReference type="EMBL" id="KN833029">
    <property type="protein sequence ID" value="KIM76997.1"/>
    <property type="molecule type" value="Genomic_DNA"/>
</dbReference>
<dbReference type="GO" id="GO:0008270">
    <property type="term" value="F:zinc ion binding"/>
    <property type="evidence" value="ECO:0007669"/>
    <property type="project" value="UniProtKB-KW"/>
</dbReference>
<reference evidence="4 5" key="1">
    <citation type="submission" date="2014-04" db="EMBL/GenBank/DDBJ databases">
        <authorList>
            <consortium name="DOE Joint Genome Institute"/>
            <person name="Kuo A."/>
            <person name="Tarkka M."/>
            <person name="Buscot F."/>
            <person name="Kohler A."/>
            <person name="Nagy L.G."/>
            <person name="Floudas D."/>
            <person name="Copeland A."/>
            <person name="Barry K.W."/>
            <person name="Cichocki N."/>
            <person name="Veneault-Fourrey C."/>
            <person name="LaButti K."/>
            <person name="Lindquist E.A."/>
            <person name="Lipzen A."/>
            <person name="Lundell T."/>
            <person name="Morin E."/>
            <person name="Murat C."/>
            <person name="Sun H."/>
            <person name="Tunlid A."/>
            <person name="Henrissat B."/>
            <person name="Grigoriev I.V."/>
            <person name="Hibbett D.S."/>
            <person name="Martin F."/>
            <person name="Nordberg H.P."/>
            <person name="Cantor M.N."/>
            <person name="Hua S.X."/>
        </authorList>
    </citation>
    <scope>NUCLEOTIDE SEQUENCE [LARGE SCALE GENOMIC DNA]</scope>
    <source>
        <strain evidence="4 5">F 1598</strain>
    </source>
</reference>
<reference evidence="5" key="2">
    <citation type="submission" date="2015-01" db="EMBL/GenBank/DDBJ databases">
        <title>Evolutionary Origins and Diversification of the Mycorrhizal Mutualists.</title>
        <authorList>
            <consortium name="DOE Joint Genome Institute"/>
            <consortium name="Mycorrhizal Genomics Consortium"/>
            <person name="Kohler A."/>
            <person name="Kuo A."/>
            <person name="Nagy L.G."/>
            <person name="Floudas D."/>
            <person name="Copeland A."/>
            <person name="Barry K.W."/>
            <person name="Cichocki N."/>
            <person name="Veneault-Fourrey C."/>
            <person name="LaButti K."/>
            <person name="Lindquist E.A."/>
            <person name="Lipzen A."/>
            <person name="Lundell T."/>
            <person name="Morin E."/>
            <person name="Murat C."/>
            <person name="Riley R."/>
            <person name="Ohm R."/>
            <person name="Sun H."/>
            <person name="Tunlid A."/>
            <person name="Henrissat B."/>
            <person name="Grigoriev I.V."/>
            <person name="Hibbett D.S."/>
            <person name="Martin F."/>
        </authorList>
    </citation>
    <scope>NUCLEOTIDE SEQUENCE [LARGE SCALE GENOMIC DNA]</scope>
    <source>
        <strain evidence="5">F 1598</strain>
    </source>
</reference>
<feature type="domain" description="C2H2-type" evidence="3">
    <location>
        <begin position="14"/>
        <end position="37"/>
    </location>
</feature>
<keyword evidence="5" id="KW-1185">Reference proteome</keyword>
<accession>A0A0C3BHZ8</accession>
<feature type="region of interest" description="Disordered" evidence="2">
    <location>
        <begin position="665"/>
        <end position="692"/>
    </location>
</feature>
<gene>
    <name evidence="4" type="ORF">PILCRDRAFT_12366</name>
</gene>